<accession>A0ACD4VID6</accession>
<evidence type="ECO:0000313" key="2">
    <source>
        <dbReference type="Proteomes" id="UP001302493"/>
    </source>
</evidence>
<organism evidence="1 2">
    <name type="scientific">Brevundimonas nasdae</name>
    <dbReference type="NCBI Taxonomy" id="172043"/>
    <lineage>
        <taxon>Bacteria</taxon>
        <taxon>Pseudomonadati</taxon>
        <taxon>Pseudomonadota</taxon>
        <taxon>Alphaproteobacteria</taxon>
        <taxon>Caulobacterales</taxon>
        <taxon>Caulobacteraceae</taxon>
        <taxon>Brevundimonas</taxon>
    </lineage>
</organism>
<keyword evidence="2" id="KW-1185">Reference proteome</keyword>
<sequence length="76" mass="8266">MGYDVSPRPAPRQAEKWSDQEVEQLARLAAKRWRAKAIAAEMGRTEAGVRGKAASHGIALVSDRSPAPITLRRLSA</sequence>
<name>A0ACD4VID6_9CAUL</name>
<protein>
    <submittedName>
        <fullName evidence="1">Uncharacterized protein</fullName>
    </submittedName>
</protein>
<evidence type="ECO:0000313" key="1">
    <source>
        <dbReference type="EMBL" id="WOB77672.1"/>
    </source>
</evidence>
<proteinExistence type="predicted"/>
<gene>
    <name evidence="1" type="ORF">PZA08_10035</name>
</gene>
<dbReference type="Proteomes" id="UP001302493">
    <property type="component" value="Chromosome"/>
</dbReference>
<reference evidence="1" key="1">
    <citation type="submission" date="2023-03" db="EMBL/GenBank/DDBJ databases">
        <title>Genome sequence of Brevundimonas nasdae SJTX8.</title>
        <authorList>
            <person name="Liang R."/>
        </authorList>
    </citation>
    <scope>NUCLEOTIDE SEQUENCE</scope>
    <source>
        <strain evidence="1">X8</strain>
    </source>
</reference>
<dbReference type="EMBL" id="CP119180">
    <property type="protein sequence ID" value="WOB77672.1"/>
    <property type="molecule type" value="Genomic_DNA"/>
</dbReference>